<dbReference type="PROSITE" id="PS50252">
    <property type="entry name" value="TBOX_3"/>
    <property type="match status" value="1"/>
</dbReference>
<accession>A0A2M9C8M2</accession>
<dbReference type="Proteomes" id="UP000228740">
    <property type="component" value="Unassembled WGS sequence"/>
</dbReference>
<protein>
    <recommendedName>
        <fullName evidence="1">T-box domain-containing protein</fullName>
    </recommendedName>
</protein>
<dbReference type="GO" id="GO:0045893">
    <property type="term" value="P:positive regulation of DNA-templated transcription"/>
    <property type="evidence" value="ECO:0007669"/>
    <property type="project" value="InterPro"/>
</dbReference>
<dbReference type="GO" id="GO:0003700">
    <property type="term" value="F:DNA-binding transcription factor activity"/>
    <property type="evidence" value="ECO:0007669"/>
    <property type="project" value="InterPro"/>
</dbReference>
<sequence>MRKILLIFIIFISFPNLIYGQKKFENKEFGFVIQEPKNWFESNNEFLLKNLEKFKITDENLSKLLSNKKGSILLASFHKYNPKTHNGLIPTIQVNVRLKGQGNFDQFKNSLTESVKGFKKYFQDFELINEVSEVKISGIKSIFFVGKFTMKTQNGQEMKVRSRTYAIPYKNYFFQINFTDNQTSDDCSKEFDELVNTINIGEKPHN</sequence>
<dbReference type="EMBL" id="PGFD01000001">
    <property type="protein sequence ID" value="PJJ67179.1"/>
    <property type="molecule type" value="Genomic_DNA"/>
</dbReference>
<dbReference type="OrthoDB" id="1360312at2"/>
<evidence type="ECO:0000259" key="1">
    <source>
        <dbReference type="PROSITE" id="PS50252"/>
    </source>
</evidence>
<name>A0A2M9C8M2_9FLAO</name>
<organism evidence="2 3">
    <name type="scientific">Chryseobacterium geocarposphaerae</name>
    <dbReference type="NCBI Taxonomy" id="1416776"/>
    <lineage>
        <taxon>Bacteria</taxon>
        <taxon>Pseudomonadati</taxon>
        <taxon>Bacteroidota</taxon>
        <taxon>Flavobacteriia</taxon>
        <taxon>Flavobacteriales</taxon>
        <taxon>Weeksellaceae</taxon>
        <taxon>Chryseobacterium group</taxon>
        <taxon>Chryseobacterium</taxon>
    </lineage>
</organism>
<gene>
    <name evidence="2" type="ORF">CLV73_1181</name>
</gene>
<proteinExistence type="predicted"/>
<dbReference type="AlphaFoldDB" id="A0A2M9C8M2"/>
<dbReference type="InterPro" id="IPR046360">
    <property type="entry name" value="T-box_DNA-bd"/>
</dbReference>
<dbReference type="RefSeq" id="WP_100375904.1">
    <property type="nucleotide sequence ID" value="NZ_PGFD01000001.1"/>
</dbReference>
<reference evidence="2 3" key="1">
    <citation type="submission" date="2017-11" db="EMBL/GenBank/DDBJ databases">
        <title>Genomic Encyclopedia of Archaeal and Bacterial Type Strains, Phase II (KMG-II): From Individual Species to Whole Genera.</title>
        <authorList>
            <person name="Goeker M."/>
        </authorList>
    </citation>
    <scope>NUCLEOTIDE SEQUENCE [LARGE SCALE GENOMIC DNA]</scope>
    <source>
        <strain evidence="2 3">DSM 27617</strain>
    </source>
</reference>
<comment type="caution">
    <text evidence="2">The sequence shown here is derived from an EMBL/GenBank/DDBJ whole genome shotgun (WGS) entry which is preliminary data.</text>
</comment>
<evidence type="ECO:0000313" key="3">
    <source>
        <dbReference type="Proteomes" id="UP000228740"/>
    </source>
</evidence>
<evidence type="ECO:0000313" key="2">
    <source>
        <dbReference type="EMBL" id="PJJ67179.1"/>
    </source>
</evidence>
<feature type="domain" description="T-box" evidence="1">
    <location>
        <begin position="50"/>
        <end position="85"/>
    </location>
</feature>
<keyword evidence="3" id="KW-1185">Reference proteome</keyword>